<feature type="region of interest" description="Disordered" evidence="2">
    <location>
        <begin position="32"/>
        <end position="59"/>
    </location>
</feature>
<comment type="caution">
    <text evidence="3">The sequence shown here is derived from an EMBL/GenBank/DDBJ whole genome shotgun (WGS) entry which is preliminary data.</text>
</comment>
<evidence type="ECO:0000256" key="2">
    <source>
        <dbReference type="SAM" id="MobiDB-lite"/>
    </source>
</evidence>
<feature type="compositionally biased region" description="Polar residues" evidence="2">
    <location>
        <begin position="218"/>
        <end position="266"/>
    </location>
</feature>
<dbReference type="EMBL" id="CAOJ01008518">
    <property type="protein sequence ID" value="CCO31637.1"/>
    <property type="molecule type" value="Genomic_DNA"/>
</dbReference>
<organism evidence="3 4">
    <name type="scientific">Thanatephorus cucumeris (strain AG1-IB / isolate 7/3/14)</name>
    <name type="common">Lettuce bottom rot fungus</name>
    <name type="synonym">Rhizoctonia solani</name>
    <dbReference type="NCBI Taxonomy" id="1108050"/>
    <lineage>
        <taxon>Eukaryota</taxon>
        <taxon>Fungi</taxon>
        <taxon>Dikarya</taxon>
        <taxon>Basidiomycota</taxon>
        <taxon>Agaricomycotina</taxon>
        <taxon>Agaricomycetes</taxon>
        <taxon>Cantharellales</taxon>
        <taxon>Ceratobasidiaceae</taxon>
        <taxon>Rhizoctonia</taxon>
        <taxon>Rhizoctonia solani AG-1</taxon>
    </lineage>
</organism>
<dbReference type="HOGENOM" id="CLU_900744_0_0_1"/>
<feature type="coiled-coil region" evidence="1">
    <location>
        <begin position="87"/>
        <end position="114"/>
    </location>
</feature>
<proteinExistence type="predicted"/>
<reference evidence="3 4" key="1">
    <citation type="journal article" date="2013" name="J. Biotechnol.">
        <title>Establishment and interpretation of the genome sequence of the phytopathogenic fungus Rhizoctonia solani AG1-IB isolate 7/3/14.</title>
        <authorList>
            <person name="Wibberg D.W."/>
            <person name="Jelonek L.J."/>
            <person name="Rupp O.R."/>
            <person name="Hennig M.H."/>
            <person name="Eikmeyer F.E."/>
            <person name="Goesmann A.G."/>
            <person name="Hartmann A.H."/>
            <person name="Borriss R.B."/>
            <person name="Grosch R.G."/>
            <person name="Puehler A.P."/>
            <person name="Schlueter A.S."/>
        </authorList>
    </citation>
    <scope>NUCLEOTIDE SEQUENCE [LARGE SCALE GENOMIC DNA]</scope>
    <source>
        <strain evidence="4">AG1-IB / isolate 7/3/14</strain>
    </source>
</reference>
<accession>M5C710</accession>
<protein>
    <submittedName>
        <fullName evidence="3">Uncharacterized protein</fullName>
    </submittedName>
</protein>
<sequence>MNGLQQGGQVNVTQMNGVAQANGFNQQANGVQVNGAQSQQPNGGAPQQNGQASQHSTRQMQAIVLDRARTIARTQGRSDEQYILTIARALMARFQQQQQERARAQQAVQAQAQQAQAQTQVAGMPGASQVQMPAQVQPQLTQPQAQPQQPSQPQAPVQVPHQPQQPPALPQSQPTPAISSGQPQSQSQPQLQSQPQPPAQVPQQPPSQPQQPQAGPSTLQPQISGPSLSGNAEAPATSSSQTRTTSDPSMAQINNVSQADETSPTLEANGENAPGTMTPSSPHTLNVKNPGPQAWPVSPEVQFWALPAN</sequence>
<evidence type="ECO:0000256" key="1">
    <source>
        <dbReference type="SAM" id="Coils"/>
    </source>
</evidence>
<feature type="region of interest" description="Disordered" evidence="2">
    <location>
        <begin position="124"/>
        <end position="296"/>
    </location>
</feature>
<feature type="compositionally biased region" description="Low complexity" evidence="2">
    <location>
        <begin position="34"/>
        <end position="54"/>
    </location>
</feature>
<name>M5C710_THACB</name>
<feature type="compositionally biased region" description="Low complexity" evidence="2">
    <location>
        <begin position="170"/>
        <end position="194"/>
    </location>
</feature>
<feature type="compositionally biased region" description="Low complexity" evidence="2">
    <location>
        <begin position="133"/>
        <end position="162"/>
    </location>
</feature>
<dbReference type="Proteomes" id="UP000012065">
    <property type="component" value="Unassembled WGS sequence"/>
</dbReference>
<keyword evidence="1" id="KW-0175">Coiled coil</keyword>
<evidence type="ECO:0000313" key="3">
    <source>
        <dbReference type="EMBL" id="CCO31637.1"/>
    </source>
</evidence>
<feature type="compositionally biased region" description="Pro residues" evidence="2">
    <location>
        <begin position="195"/>
        <end position="209"/>
    </location>
</feature>
<gene>
    <name evidence="3" type="ORF">BN14_05684</name>
</gene>
<dbReference type="AlphaFoldDB" id="M5C710"/>
<evidence type="ECO:0000313" key="4">
    <source>
        <dbReference type="Proteomes" id="UP000012065"/>
    </source>
</evidence>
<feature type="compositionally biased region" description="Polar residues" evidence="2">
    <location>
        <begin position="275"/>
        <end position="287"/>
    </location>
</feature>